<feature type="domain" description="GFO/IDH/MocA-like oxidoreductase" evidence="2">
    <location>
        <begin position="147"/>
        <end position="283"/>
    </location>
</feature>
<protein>
    <submittedName>
        <fullName evidence="3">Gfo/Idh/MocA family oxidoreductase</fullName>
    </submittedName>
</protein>
<dbReference type="InterPro" id="IPR036291">
    <property type="entry name" value="NAD(P)-bd_dom_sf"/>
</dbReference>
<dbReference type="Pfam" id="PF01408">
    <property type="entry name" value="GFO_IDH_MocA"/>
    <property type="match status" value="1"/>
</dbReference>
<evidence type="ECO:0000313" key="4">
    <source>
        <dbReference type="Proteomes" id="UP001297272"/>
    </source>
</evidence>
<gene>
    <name evidence="3" type="ORF">JYU29_08730</name>
</gene>
<dbReference type="InterPro" id="IPR000683">
    <property type="entry name" value="Gfo/Idh/MocA-like_OxRdtase_N"/>
</dbReference>
<evidence type="ECO:0000313" key="3">
    <source>
        <dbReference type="EMBL" id="MBS9720769.1"/>
    </source>
</evidence>
<evidence type="ECO:0000259" key="2">
    <source>
        <dbReference type="Pfam" id="PF22725"/>
    </source>
</evidence>
<sequence>MADTDNRPIRLGMVGGGQGAFIGGVHRIAARIDGQYVLVAGALSSDPERARASANELGIAEDRSYVSFAEMAEVEGALADGIEAVSIVTPNHLHFPAAKAFLEAGIHVICDKPVTSNLADAKALAEIAAKSGKLFVLTHNYTGYPMIRQARQMVADGLLGDIRVVQAEYPQDWLTEKVEDTGAKGAVWRTDPAQSGAGGSTGDIGTHAFNLARFVSGLELDALAADLDAFVPGRALDDNAHVMLRFKPRNGVSAKGMLWASQVAPGNENGLRLRIYGTKGGIEWFQPDPNGLWFTPFGEPKRLLTRNGAGAMPAATRVSRIPAGHPEGYLEGFATIYAEAARAIKAARLGAQVPAEVIYPTITDGVEGVAFVEACVRSSQQNGAWTKLDL</sequence>
<dbReference type="InterPro" id="IPR055170">
    <property type="entry name" value="GFO_IDH_MocA-like_dom"/>
</dbReference>
<dbReference type="RefSeq" id="WP_213984429.1">
    <property type="nucleotide sequence ID" value="NZ_JAFMNX010000002.1"/>
</dbReference>
<name>A0ABS5RUT8_9HYPH</name>
<feature type="domain" description="Gfo/Idh/MocA-like oxidoreductase N-terminal" evidence="1">
    <location>
        <begin position="9"/>
        <end position="137"/>
    </location>
</feature>
<dbReference type="PANTHER" id="PTHR43708">
    <property type="entry name" value="CONSERVED EXPRESSED OXIDOREDUCTASE (EUROFUNG)"/>
    <property type="match status" value="1"/>
</dbReference>
<proteinExistence type="predicted"/>
<organism evidence="3 4">
    <name type="scientific">Tianweitania aestuarii</name>
    <dbReference type="NCBI Taxonomy" id="2814886"/>
    <lineage>
        <taxon>Bacteria</taxon>
        <taxon>Pseudomonadati</taxon>
        <taxon>Pseudomonadota</taxon>
        <taxon>Alphaproteobacteria</taxon>
        <taxon>Hyphomicrobiales</taxon>
        <taxon>Phyllobacteriaceae</taxon>
        <taxon>Tianweitania</taxon>
    </lineage>
</organism>
<dbReference type="Proteomes" id="UP001297272">
    <property type="component" value="Unassembled WGS sequence"/>
</dbReference>
<dbReference type="InterPro" id="IPR051317">
    <property type="entry name" value="Gfo/Idh/MocA_oxidoreduct"/>
</dbReference>
<dbReference type="Gene3D" id="3.40.50.720">
    <property type="entry name" value="NAD(P)-binding Rossmann-like Domain"/>
    <property type="match status" value="1"/>
</dbReference>
<dbReference type="SUPFAM" id="SSF55347">
    <property type="entry name" value="Glyceraldehyde-3-phosphate dehydrogenase-like, C-terminal domain"/>
    <property type="match status" value="1"/>
</dbReference>
<accession>A0ABS5RUT8</accession>
<comment type="caution">
    <text evidence="3">The sequence shown here is derived from an EMBL/GenBank/DDBJ whole genome shotgun (WGS) entry which is preliminary data.</text>
</comment>
<dbReference type="PANTHER" id="PTHR43708:SF3">
    <property type="entry name" value="OXIDOREDUCTASE"/>
    <property type="match status" value="1"/>
</dbReference>
<dbReference type="EMBL" id="JAFMNX010000002">
    <property type="protein sequence ID" value="MBS9720769.1"/>
    <property type="molecule type" value="Genomic_DNA"/>
</dbReference>
<evidence type="ECO:0000259" key="1">
    <source>
        <dbReference type="Pfam" id="PF01408"/>
    </source>
</evidence>
<dbReference type="Gene3D" id="3.30.360.10">
    <property type="entry name" value="Dihydrodipicolinate Reductase, domain 2"/>
    <property type="match status" value="1"/>
</dbReference>
<reference evidence="3 4" key="1">
    <citation type="submission" date="2021-03" db="EMBL/GenBank/DDBJ databases">
        <title>Tianweitania aestuarii sp. nov., isolated from a tidal flat.</title>
        <authorList>
            <person name="Park S."/>
            <person name="Yoon J.-H."/>
        </authorList>
    </citation>
    <scope>NUCLEOTIDE SEQUENCE [LARGE SCALE GENOMIC DNA]</scope>
    <source>
        <strain evidence="3 4">BSSL-BM11</strain>
    </source>
</reference>
<dbReference type="SUPFAM" id="SSF51735">
    <property type="entry name" value="NAD(P)-binding Rossmann-fold domains"/>
    <property type="match status" value="1"/>
</dbReference>
<keyword evidence="4" id="KW-1185">Reference proteome</keyword>
<dbReference type="Pfam" id="PF22725">
    <property type="entry name" value="GFO_IDH_MocA_C3"/>
    <property type="match status" value="1"/>
</dbReference>